<evidence type="ECO:0000313" key="2">
    <source>
        <dbReference type="EMBL" id="KHD98122.1"/>
    </source>
</evidence>
<protein>
    <submittedName>
        <fullName evidence="2">Uncharacterized protein</fullName>
    </submittedName>
</protein>
<feature type="region of interest" description="Disordered" evidence="1">
    <location>
        <begin position="1"/>
        <end position="101"/>
    </location>
</feature>
<sequence length="101" mass="10714">MDASPAPFKAPAPPARTAGPPSDPTRSDAAPGRRHAQQGAGAPGVRYAERGPRHRGTSWDDDGSRERKHSGRHSRDHQRESDGAPGRSGGHADQGKGRSHR</sequence>
<accession>A0A0A6YCW0</accession>
<feature type="compositionally biased region" description="Basic residues" evidence="1">
    <location>
        <begin position="66"/>
        <end position="76"/>
    </location>
</feature>
<reference evidence="2 3" key="1">
    <citation type="journal article" date="2003" name="Int. J. Syst. Evol. Microbiol.">
        <title>Kocuria polaris sp. nov., an orange-pigmented psychrophilic bacterium isolated from an Antarctic cyanobacterial mat sample.</title>
        <authorList>
            <person name="Reddy G.S."/>
            <person name="Prakash J.S."/>
            <person name="Prabahar V."/>
            <person name="Matsumoto G.I."/>
            <person name="Stackebrandt E."/>
            <person name="Shivaji S."/>
        </authorList>
    </citation>
    <scope>NUCLEOTIDE SEQUENCE [LARGE SCALE GENOMIC DNA]</scope>
    <source>
        <strain evidence="2 3">CMS 76or</strain>
    </source>
</reference>
<gene>
    <name evidence="2" type="ORF">GY22_06140</name>
</gene>
<organism evidence="2 3">
    <name type="scientific">Kocuria rosea subsp. polaris</name>
    <dbReference type="NCBI Taxonomy" id="136273"/>
    <lineage>
        <taxon>Bacteria</taxon>
        <taxon>Bacillati</taxon>
        <taxon>Actinomycetota</taxon>
        <taxon>Actinomycetes</taxon>
        <taxon>Micrococcales</taxon>
        <taxon>Micrococcaceae</taxon>
        <taxon>Kocuria</taxon>
    </lineage>
</organism>
<dbReference type="AlphaFoldDB" id="A0A0A6YCW0"/>
<keyword evidence="3" id="KW-1185">Reference proteome</keyword>
<name>A0A0A6YCW0_KOCRO</name>
<dbReference type="Proteomes" id="UP000030466">
    <property type="component" value="Unassembled WGS sequence"/>
</dbReference>
<dbReference type="EMBL" id="JSUH01000004">
    <property type="protein sequence ID" value="KHD98122.1"/>
    <property type="molecule type" value="Genomic_DNA"/>
</dbReference>
<evidence type="ECO:0000256" key="1">
    <source>
        <dbReference type="SAM" id="MobiDB-lite"/>
    </source>
</evidence>
<dbReference type="RefSeq" id="WP_035924965.1">
    <property type="nucleotide sequence ID" value="NZ_JSUH01000004.1"/>
</dbReference>
<evidence type="ECO:0000313" key="3">
    <source>
        <dbReference type="Proteomes" id="UP000030466"/>
    </source>
</evidence>
<comment type="caution">
    <text evidence="2">The sequence shown here is derived from an EMBL/GenBank/DDBJ whole genome shotgun (WGS) entry which is preliminary data.</text>
</comment>
<proteinExistence type="predicted"/>